<protein>
    <submittedName>
        <fullName evidence="1">Putative papain-like cysteine peptidase</fullName>
    </submittedName>
</protein>
<dbReference type="InterPro" id="IPR014903">
    <property type="entry name" value="DUF1796"/>
</dbReference>
<dbReference type="EMBL" id="FOOY01000007">
    <property type="protein sequence ID" value="SFG28095.1"/>
    <property type="molecule type" value="Genomic_DNA"/>
</dbReference>
<dbReference type="STRING" id="269670.SAMN02982927_01232"/>
<reference evidence="2" key="1">
    <citation type="submission" date="2016-10" db="EMBL/GenBank/DDBJ databases">
        <authorList>
            <person name="Varghese N."/>
            <person name="Submissions S."/>
        </authorList>
    </citation>
    <scope>NUCLEOTIDE SEQUENCE [LARGE SCALE GENOMIC DNA]</scope>
    <source>
        <strain evidence="2">ATCC 700379</strain>
    </source>
</reference>
<gene>
    <name evidence="1" type="ORF">SAMN02982927_01232</name>
</gene>
<dbReference type="Proteomes" id="UP000198752">
    <property type="component" value="Unassembled WGS sequence"/>
</dbReference>
<evidence type="ECO:0000313" key="2">
    <source>
        <dbReference type="Proteomes" id="UP000198752"/>
    </source>
</evidence>
<dbReference type="Pfam" id="PF08795">
    <property type="entry name" value="DUF1796"/>
    <property type="match status" value="1"/>
</dbReference>
<evidence type="ECO:0000313" key="1">
    <source>
        <dbReference type="EMBL" id="SFG28095.1"/>
    </source>
</evidence>
<keyword evidence="2" id="KW-1185">Reference proteome</keyword>
<name>A0A1I2QHP0_9BACL</name>
<dbReference type="OrthoDB" id="5326008at2"/>
<dbReference type="AlphaFoldDB" id="A0A1I2QHP0"/>
<proteinExistence type="predicted"/>
<sequence length="256" mass="29803">MKWTTPFIFKYKLLHWFSRTRFKIHQFRKMQEIEQAKKKVHIKRKKRCTMSFKTINGTYDAIFSLGDLCLASIQLRRLNLRPFAGVIDWMGSPSLNNVNRLLKNRFAGFMDASHLSIRGYATAQNLLVADEQYNIMSNHDFDAERNSLAYLATYPEVKAKFDRRIKRFLTKCETSKRILFVRTEGTFDEILALEDTLSELVKGDFRILVINHTNVAGIVVKNWPLENVLSLEFPNGEIWGGNNALWSQVLKGVHIR</sequence>
<accession>A0A1I2QHP0</accession>
<organism evidence="1 2">
    <name type="scientific">Sporolactobacillus nakayamae</name>
    <dbReference type="NCBI Taxonomy" id="269670"/>
    <lineage>
        <taxon>Bacteria</taxon>
        <taxon>Bacillati</taxon>
        <taxon>Bacillota</taxon>
        <taxon>Bacilli</taxon>
        <taxon>Bacillales</taxon>
        <taxon>Sporolactobacillaceae</taxon>
        <taxon>Sporolactobacillus</taxon>
    </lineage>
</organism>